<dbReference type="AlphaFoldDB" id="A0A094YJY0"/>
<evidence type="ECO:0000313" key="2">
    <source>
        <dbReference type="Proteomes" id="UP000029448"/>
    </source>
</evidence>
<dbReference type="PATRIC" id="fig|104102.7.peg.2316"/>
<sequence length="37" mass="4271">MGRKANTFRNEASNEGFEKPLSRLSAFCNYQRVMSVM</sequence>
<dbReference type="Proteomes" id="UP000029448">
    <property type="component" value="Unassembled WGS sequence"/>
</dbReference>
<gene>
    <name evidence="1" type="ORF">AtDm6_2341</name>
</gene>
<evidence type="ECO:0000313" key="1">
    <source>
        <dbReference type="EMBL" id="KGB22330.1"/>
    </source>
</evidence>
<dbReference type="EMBL" id="JOKM01000079">
    <property type="protein sequence ID" value="KGB22330.1"/>
    <property type="molecule type" value="Genomic_DNA"/>
</dbReference>
<accession>A0A094YJY0</accession>
<comment type="caution">
    <text evidence="1">The sequence shown here is derived from an EMBL/GenBank/DDBJ whole genome shotgun (WGS) entry which is preliminary data.</text>
</comment>
<organism evidence="1 2">
    <name type="scientific">Acetobacter tropicalis</name>
    <dbReference type="NCBI Taxonomy" id="104102"/>
    <lineage>
        <taxon>Bacteria</taxon>
        <taxon>Pseudomonadati</taxon>
        <taxon>Pseudomonadota</taxon>
        <taxon>Alphaproteobacteria</taxon>
        <taxon>Acetobacterales</taxon>
        <taxon>Acetobacteraceae</taxon>
        <taxon>Acetobacter</taxon>
    </lineage>
</organism>
<reference evidence="1 2" key="1">
    <citation type="submission" date="2014-06" db="EMBL/GenBank/DDBJ databases">
        <title>Functional and comparative genomic analyses of the Drosophila gut microbiota identify candidate symbiosis factors.</title>
        <authorList>
            <person name="Newell P.D."/>
            <person name="Chaston J.M."/>
            <person name="Douglas A.E."/>
        </authorList>
    </citation>
    <scope>NUCLEOTIDE SEQUENCE [LARGE SCALE GENOMIC DNA]</scope>
    <source>
        <strain evidence="1 2">DmCS_006</strain>
    </source>
</reference>
<name>A0A094YJY0_9PROT</name>
<protein>
    <submittedName>
        <fullName evidence="1">Uncharacterized protein</fullName>
    </submittedName>
</protein>
<keyword evidence="2" id="KW-1185">Reference proteome</keyword>
<proteinExistence type="predicted"/>